<organism evidence="2 3">
    <name type="scientific">Fusobacterium pseudoperiodonticum</name>
    <dbReference type="NCBI Taxonomy" id="2663009"/>
    <lineage>
        <taxon>Bacteria</taxon>
        <taxon>Fusobacteriati</taxon>
        <taxon>Fusobacteriota</taxon>
        <taxon>Fusobacteriia</taxon>
        <taxon>Fusobacteriales</taxon>
        <taxon>Fusobacteriaceae</taxon>
        <taxon>Fusobacterium</taxon>
    </lineage>
</organism>
<accession>A0A2D3NXT6</accession>
<proteinExistence type="predicted"/>
<keyword evidence="1" id="KW-0175">Coiled coil</keyword>
<gene>
    <name evidence="2" type="ORF">CTM72_06860</name>
</gene>
<name>A0A2D3NXT6_9FUSO</name>
<dbReference type="AlphaFoldDB" id="A0A2D3NXT6"/>
<dbReference type="RefSeq" id="WP_100024921.1">
    <property type="nucleotide sequence ID" value="NZ_CP024699.1"/>
</dbReference>
<dbReference type="Proteomes" id="UP000230056">
    <property type="component" value="Chromosome"/>
</dbReference>
<evidence type="ECO:0000256" key="1">
    <source>
        <dbReference type="SAM" id="Coils"/>
    </source>
</evidence>
<feature type="coiled-coil region" evidence="1">
    <location>
        <begin position="27"/>
        <end position="54"/>
    </location>
</feature>
<evidence type="ECO:0000313" key="2">
    <source>
        <dbReference type="EMBL" id="ATV59474.1"/>
    </source>
</evidence>
<dbReference type="EMBL" id="CP024699">
    <property type="protein sequence ID" value="ATV59474.1"/>
    <property type="molecule type" value="Genomic_DNA"/>
</dbReference>
<evidence type="ECO:0000313" key="3">
    <source>
        <dbReference type="Proteomes" id="UP000230056"/>
    </source>
</evidence>
<protein>
    <submittedName>
        <fullName evidence="2">Uncharacterized protein</fullName>
    </submittedName>
</protein>
<reference evidence="2 3" key="1">
    <citation type="submission" date="2017-11" db="EMBL/GenBank/DDBJ databases">
        <title>Genome sequencing of Fusobacterium periodonticum KCOM 1261.</title>
        <authorList>
            <person name="Kook J.-K."/>
            <person name="Park S.-N."/>
            <person name="Lim Y.K."/>
        </authorList>
    </citation>
    <scope>NUCLEOTIDE SEQUENCE [LARGE SCALE GENOMIC DNA]</scope>
    <source>
        <strain evidence="2 3">KCOM 1261</strain>
    </source>
</reference>
<sequence length="70" mass="7939">MGKLSKTLTILGGAVLAGVAYSLWKDKQDLEEENDELYDEIANLKKKNMEQDLEENIITEVNENLEDIVL</sequence>